<keyword evidence="8" id="KW-0560">Oxidoreductase</keyword>
<dbReference type="PRINTS" id="PR00379">
    <property type="entry name" value="INTEIN"/>
</dbReference>
<dbReference type="GO" id="GO:0005524">
    <property type="term" value="F:ATP binding"/>
    <property type="evidence" value="ECO:0007669"/>
    <property type="project" value="UniProtKB-KW"/>
</dbReference>
<dbReference type="InterPro" id="IPR039718">
    <property type="entry name" value="Rrm1"/>
</dbReference>
<dbReference type="InterPro" id="IPR004042">
    <property type="entry name" value="Intein_endonuc_central"/>
</dbReference>
<dbReference type="SMART" id="SM00305">
    <property type="entry name" value="HintC"/>
    <property type="match status" value="2"/>
</dbReference>
<feature type="domain" description="DOD-type homing endonuclease" evidence="10">
    <location>
        <begin position="418"/>
        <end position="549"/>
    </location>
</feature>
<dbReference type="EMBL" id="MN738893">
    <property type="protein sequence ID" value="QHT30194.1"/>
    <property type="molecule type" value="Genomic_DNA"/>
</dbReference>
<dbReference type="Pfam" id="PF00317">
    <property type="entry name" value="Ribonuc_red_lgN"/>
    <property type="match status" value="1"/>
</dbReference>
<evidence type="ECO:0000256" key="1">
    <source>
        <dbReference type="ARBA" id="ARBA00010406"/>
    </source>
</evidence>
<dbReference type="InterPro" id="IPR013509">
    <property type="entry name" value="RNR_lsu_N"/>
</dbReference>
<dbReference type="PROSITE" id="PS50819">
    <property type="entry name" value="INTEIN_ENDONUCLEASE"/>
    <property type="match status" value="1"/>
</dbReference>
<evidence type="ECO:0000256" key="4">
    <source>
        <dbReference type="ARBA" id="ARBA00022741"/>
    </source>
</evidence>
<evidence type="ECO:0000313" key="12">
    <source>
        <dbReference type="EMBL" id="QHT30194.1"/>
    </source>
</evidence>
<dbReference type="InterPro" id="IPR003587">
    <property type="entry name" value="Hint_dom_N"/>
</dbReference>
<dbReference type="UniPathway" id="UPA00326"/>
<keyword evidence="5" id="KW-0068">Autocatalytic cleavage</keyword>
<dbReference type="PROSITE" id="PS51161">
    <property type="entry name" value="ATP_CONE"/>
    <property type="match status" value="1"/>
</dbReference>
<organism evidence="12">
    <name type="scientific">viral metagenome</name>
    <dbReference type="NCBI Taxonomy" id="1070528"/>
    <lineage>
        <taxon>unclassified sequences</taxon>
        <taxon>metagenomes</taxon>
        <taxon>organismal metagenomes</taxon>
    </lineage>
</organism>
<protein>
    <recommendedName>
        <fullName evidence="2">ribonucleoside-diphosphate reductase</fullName>
        <ecNumber evidence="2">1.17.4.1</ecNumber>
    </recommendedName>
</protein>
<dbReference type="InterPro" id="IPR006141">
    <property type="entry name" value="Intein_N"/>
</dbReference>
<dbReference type="NCBIfam" id="TIGR01445">
    <property type="entry name" value="intein_Nterm"/>
    <property type="match status" value="1"/>
</dbReference>
<dbReference type="Gene3D" id="3.20.70.20">
    <property type="match status" value="3"/>
</dbReference>
<dbReference type="GO" id="GO:0009263">
    <property type="term" value="P:deoxyribonucleotide biosynthetic process"/>
    <property type="evidence" value="ECO:0007669"/>
    <property type="project" value="UniProtKB-KW"/>
</dbReference>
<evidence type="ECO:0000256" key="9">
    <source>
        <dbReference type="ARBA" id="ARBA00023116"/>
    </source>
</evidence>
<keyword evidence="6" id="KW-0067">ATP-binding</keyword>
<dbReference type="Pfam" id="PF03477">
    <property type="entry name" value="ATP-cone"/>
    <property type="match status" value="1"/>
</dbReference>
<reference evidence="12" key="1">
    <citation type="journal article" date="2020" name="Nature">
        <title>Giant virus diversity and host interactions through global metagenomics.</title>
        <authorList>
            <person name="Schulz F."/>
            <person name="Roux S."/>
            <person name="Paez-Espino D."/>
            <person name="Jungbluth S."/>
            <person name="Walsh D.A."/>
            <person name="Denef V.J."/>
            <person name="McMahon K.D."/>
            <person name="Konstantinidis K.T."/>
            <person name="Eloe-Fadrosh E.A."/>
            <person name="Kyrpides N.C."/>
            <person name="Woyke T."/>
        </authorList>
    </citation>
    <scope>NUCLEOTIDE SEQUENCE</scope>
    <source>
        <strain evidence="12">GVMAG-M-3300009149-34</strain>
    </source>
</reference>
<dbReference type="GO" id="GO:0016539">
    <property type="term" value="P:intein-mediated protein splicing"/>
    <property type="evidence" value="ECO:0007669"/>
    <property type="project" value="InterPro"/>
</dbReference>
<dbReference type="SUPFAM" id="SSF52833">
    <property type="entry name" value="Thioredoxin-like"/>
    <property type="match status" value="1"/>
</dbReference>
<dbReference type="SUPFAM" id="SSF55608">
    <property type="entry name" value="Homing endonucleases"/>
    <property type="match status" value="2"/>
</dbReference>
<evidence type="ECO:0000256" key="3">
    <source>
        <dbReference type="ARBA" id="ARBA00022533"/>
    </source>
</evidence>
<keyword evidence="4" id="KW-0547">Nucleotide-binding</keyword>
<evidence type="ECO:0000256" key="6">
    <source>
        <dbReference type="ARBA" id="ARBA00022840"/>
    </source>
</evidence>
<dbReference type="EC" id="1.17.4.1" evidence="2"/>
<dbReference type="PANTHER" id="PTHR11573:SF6">
    <property type="entry name" value="RIBONUCLEOSIDE-DIPHOSPHATE REDUCTASE LARGE SUBUNIT"/>
    <property type="match status" value="1"/>
</dbReference>
<dbReference type="GO" id="GO:0004748">
    <property type="term" value="F:ribonucleoside-diphosphate reductase activity, thioredoxin disulfide as acceptor"/>
    <property type="evidence" value="ECO:0007669"/>
    <property type="project" value="UniProtKB-EC"/>
</dbReference>
<dbReference type="PROSITE" id="PS50817">
    <property type="entry name" value="INTEIN_N_TER"/>
    <property type="match status" value="2"/>
</dbReference>
<feature type="domain" description="ATP-cone" evidence="11">
    <location>
        <begin position="5"/>
        <end position="94"/>
    </location>
</feature>
<evidence type="ECO:0000259" key="10">
    <source>
        <dbReference type="PROSITE" id="PS50819"/>
    </source>
</evidence>
<proteinExistence type="inferred from homology"/>
<dbReference type="PROSITE" id="PS51354">
    <property type="entry name" value="GLUTAREDOXIN_2"/>
    <property type="match status" value="1"/>
</dbReference>
<dbReference type="InterPro" id="IPR008926">
    <property type="entry name" value="RNR_R1-su_N"/>
</dbReference>
<evidence type="ECO:0000256" key="5">
    <source>
        <dbReference type="ARBA" id="ARBA00022813"/>
    </source>
</evidence>
<dbReference type="InterPro" id="IPR003586">
    <property type="entry name" value="Hint_dom_C"/>
</dbReference>
<dbReference type="SUPFAM" id="SSF51998">
    <property type="entry name" value="PFL-like glycyl radical enzymes"/>
    <property type="match status" value="2"/>
</dbReference>
<evidence type="ECO:0000259" key="11">
    <source>
        <dbReference type="PROSITE" id="PS51161"/>
    </source>
</evidence>
<evidence type="ECO:0000256" key="7">
    <source>
        <dbReference type="ARBA" id="ARBA00023000"/>
    </source>
</evidence>
<name>A0A6C0ELY2_9ZZZZ</name>
<keyword evidence="7" id="KW-0651">Protein splicing</keyword>
<dbReference type="Gene3D" id="3.40.30.10">
    <property type="entry name" value="Glutaredoxin"/>
    <property type="match status" value="1"/>
</dbReference>
<dbReference type="InterPro" id="IPR027434">
    <property type="entry name" value="Homing_endonucl"/>
</dbReference>
<dbReference type="Gene3D" id="3.10.28.10">
    <property type="entry name" value="Homing endonucleases"/>
    <property type="match status" value="2"/>
</dbReference>
<dbReference type="InterPro" id="IPR036249">
    <property type="entry name" value="Thioredoxin-like_sf"/>
</dbReference>
<dbReference type="InterPro" id="IPR013346">
    <property type="entry name" value="NrdE_NrdA_C"/>
</dbReference>
<keyword evidence="9" id="KW-0215">Deoxyribonucleotide synthesis</keyword>
<dbReference type="InterPro" id="IPR004860">
    <property type="entry name" value="LAGLIDADG_dom"/>
</dbReference>
<dbReference type="PANTHER" id="PTHR11573">
    <property type="entry name" value="RIBONUCLEOSIDE-DIPHOSPHATE REDUCTASE LARGE CHAIN"/>
    <property type="match status" value="1"/>
</dbReference>
<dbReference type="InterPro" id="IPR000788">
    <property type="entry name" value="RNR_lg_C"/>
</dbReference>
<comment type="similarity">
    <text evidence="1">Belongs to the ribonucleoside diphosphate reductase large chain family.</text>
</comment>
<dbReference type="InterPro" id="IPR005144">
    <property type="entry name" value="ATP-cone_dom"/>
</dbReference>
<dbReference type="SUPFAM" id="SSF48168">
    <property type="entry name" value="R1 subunit of ribonucleotide reductase, N-terminal domain"/>
    <property type="match status" value="1"/>
</dbReference>
<dbReference type="Pfam" id="PF02867">
    <property type="entry name" value="Ribonuc_red_lgC"/>
    <property type="match status" value="3"/>
</dbReference>
<dbReference type="Pfam" id="PF14528">
    <property type="entry name" value="LAGLIDADG_3"/>
    <property type="match status" value="2"/>
</dbReference>
<dbReference type="InterPro" id="IPR006142">
    <property type="entry name" value="INTEIN"/>
</dbReference>
<dbReference type="PROSITE" id="PS00089">
    <property type="entry name" value="RIBORED_LARGE"/>
    <property type="match status" value="1"/>
</dbReference>
<accession>A0A6C0ELY2</accession>
<dbReference type="InterPro" id="IPR036844">
    <property type="entry name" value="Hint_dom_sf"/>
</dbReference>
<dbReference type="SUPFAM" id="SSF51294">
    <property type="entry name" value="Hedgehog/intein (Hint) domain"/>
    <property type="match status" value="2"/>
</dbReference>
<dbReference type="GO" id="GO:0005971">
    <property type="term" value="C:ribonucleoside-diphosphate reductase complex"/>
    <property type="evidence" value="ECO:0007669"/>
    <property type="project" value="TreeGrafter"/>
</dbReference>
<dbReference type="GO" id="GO:0004519">
    <property type="term" value="F:endonuclease activity"/>
    <property type="evidence" value="ECO:0007669"/>
    <property type="project" value="InterPro"/>
</dbReference>
<evidence type="ECO:0000256" key="2">
    <source>
        <dbReference type="ARBA" id="ARBA00012274"/>
    </source>
</evidence>
<dbReference type="SMART" id="SM00306">
    <property type="entry name" value="HintN"/>
    <property type="match status" value="2"/>
</dbReference>
<keyword evidence="3" id="KW-0021">Allosteric enzyme</keyword>
<evidence type="ECO:0000256" key="8">
    <source>
        <dbReference type="ARBA" id="ARBA00023002"/>
    </source>
</evidence>
<sequence>MNNEDCVLKRNGKKENISFDKILTRVKKLGGNDLSVNYTSLVQKIIDRLYDEIPTTQIDELTAQQCASLITTHGDYGELASRILVSNHHKNTPKTFHETMSKLYHFKDINDRQYPLISNELWDIVDNNKDELENIINYERDYLIDYFGFKTLERAYLMRVNKKIVERPQHMWLRVALGIWGNNFTKVKTTYDAMSQKYFTHATPTLFNSGTPRSQLSSCYLLAMKDDSISGIYETLSDCAKISKWAGGIGLHIHNVRASGSHIRGTNGNSNGIVPMLRVFNNTARYVDQCITPETIIYTTNGPMEIQHCVAGDTKIFTTDGCETINNVLEHSYTGDTLIINSMHSFTPLTITPEHPVYCLKNQSKGLNYSVIKNRIIKQIIKPEWTDAKDLTTDDMLIFTKPKYEKDDMQLTQEDCYMYGLLLGDGSMNNSSTSCYVSLHSTNKRANLDFIKEYLVKKCVKYFINTENNTSRIRWDKSLALPFRYATLYNENKEKYIHAKWLNLPIEKIKYIIKGLIDSDGCITNEIVFDTTSIKLVESLRYLLLRMGIPTGGYVRDRIGEKHETRYGDTIENKKISYCLRIPKTKNIADLFSIEKGQFHKFFEHDNLIYTRISDIKQSTYEGTLYDLQLIKTHNYLIHNGVVHNGGGKRNGSFAIYIEPWHGDIMAFLDMKKNHGDEEQRARDLFYALWIPDEFMRRVKNDEMWTLMCPDQCKGLSDAYGEDFDNLYKRYESEGKGLRQVKAREVWFKILDSQMETGTPYMLYKDACNKKSNQQNLGTIKSSNLCVAPETLILTDKGHIEIQTLRNKTVNVWNGKEFSETTIKQTSDNSELITIEFSDGSQLTCTKYHKFYIQTKYPTSNMKQDIINSKNVSIVEAQNLKPDMKLIKCEYPIIDNKKKLKYAYTNGIFSADGTYTNITDNEERKCNFKSLEGKSYCKRHIDYQINNEISEYCCGISYAKKPHISLYGEKIKLLEYLDYRSVGAEINNKLNCTLPVDLKDKFFVPSNYSLKSKLDWFAGYCDGDGSIAKNDTNQAMQISCIHKEFLLKIKLMLQTCGISSKVTLNMNEISSYLPDGKGGMDYYESKKLWRLLIGSNDLQKLIQLGFSPKRLIINGHKPQRNAVQFIKITHIEDNGRQDKTFCFTEKKRNAGIFNGIITSQCTEIIEYSNADQTAVCNLASIGLPKFIKKKETGWDSVKIYTKADCIYCKMAKKMLDKNDIKYEVLEVISGEMDSFKHLFNCTYEINPTTFPQIIVNKKYLGPYDELVKHLRSEFDYEKLHEITKIITDNLNKVIDVNFYPTEKTRRSNMLHRPIGIGVQGFADALALMDIPFHSDMAKEVNIKIFETIYHAALERSNEIAQERLLDINYIHAKMENFNGKTDIHSHKILSTSDVLAAAHNTMLTVDNKVIELIKTTELKKAELIQCNQHPNLAGSYSSFSDSPAASGILQFDMWDVNPSNRYDWQSLKNNIIKFGLRNSLLVAPMPTASTSQILGNNECFEPFTSNIYVRRTIAGEFVIVNKHLMSELIALDKWDDEVKNSIIANGGSVQQLDLPKTIKEKYKIVWEIPMKHVLEMAKDRGAYICQSQSTNLWMKDPDYKKLTAMHMFAWSCGLKTGIYYLRTKAKAAPQQFTIEPTDIKINLDDEEECLMCGA</sequence>